<organism evidence="7 8">
    <name type="scientific">Panicum virgatum</name>
    <name type="common">Blackwell switchgrass</name>
    <dbReference type="NCBI Taxonomy" id="38727"/>
    <lineage>
        <taxon>Eukaryota</taxon>
        <taxon>Viridiplantae</taxon>
        <taxon>Streptophyta</taxon>
        <taxon>Embryophyta</taxon>
        <taxon>Tracheophyta</taxon>
        <taxon>Spermatophyta</taxon>
        <taxon>Magnoliopsida</taxon>
        <taxon>Liliopsida</taxon>
        <taxon>Poales</taxon>
        <taxon>Poaceae</taxon>
        <taxon>PACMAD clade</taxon>
        <taxon>Panicoideae</taxon>
        <taxon>Panicodae</taxon>
        <taxon>Paniceae</taxon>
        <taxon>Panicinae</taxon>
        <taxon>Panicum</taxon>
        <taxon>Panicum sect. Hiantes</taxon>
    </lineage>
</organism>
<dbReference type="SMART" id="SM00575">
    <property type="entry name" value="ZnF_PMZ"/>
    <property type="match status" value="1"/>
</dbReference>
<evidence type="ECO:0000256" key="1">
    <source>
        <dbReference type="ARBA" id="ARBA00022723"/>
    </source>
</evidence>
<dbReference type="GO" id="GO:0008270">
    <property type="term" value="F:zinc ion binding"/>
    <property type="evidence" value="ECO:0007669"/>
    <property type="project" value="UniProtKB-KW"/>
</dbReference>
<dbReference type="PANTHER" id="PTHR47718">
    <property type="entry name" value="OS01G0519700 PROTEIN"/>
    <property type="match status" value="1"/>
</dbReference>
<dbReference type="Pfam" id="PF04434">
    <property type="entry name" value="SWIM"/>
    <property type="match status" value="1"/>
</dbReference>
<dbReference type="InterPro" id="IPR018289">
    <property type="entry name" value="MULE_transposase_dom"/>
</dbReference>
<evidence type="ECO:0000256" key="4">
    <source>
        <dbReference type="PROSITE-ProRule" id="PRU00325"/>
    </source>
</evidence>
<reference evidence="7" key="1">
    <citation type="submission" date="2020-05" db="EMBL/GenBank/DDBJ databases">
        <title>WGS assembly of Panicum virgatum.</title>
        <authorList>
            <person name="Lovell J.T."/>
            <person name="Jenkins J."/>
            <person name="Shu S."/>
            <person name="Juenger T.E."/>
            <person name="Schmutz J."/>
        </authorList>
    </citation>
    <scope>NUCLEOTIDE SEQUENCE</scope>
    <source>
        <strain evidence="7">AP13</strain>
    </source>
</reference>
<proteinExistence type="predicted"/>
<dbReference type="PROSITE" id="PS50966">
    <property type="entry name" value="ZF_SWIM"/>
    <property type="match status" value="1"/>
</dbReference>
<dbReference type="PANTHER" id="PTHR47718:SF2">
    <property type="entry name" value="PROTEIN FAR1-RELATED SEQUENCE 5-LIKE"/>
    <property type="match status" value="1"/>
</dbReference>
<keyword evidence="3" id="KW-0862">Zinc</keyword>
<name>A0A8T0QGQ4_PANVG</name>
<evidence type="ECO:0000256" key="2">
    <source>
        <dbReference type="ARBA" id="ARBA00022771"/>
    </source>
</evidence>
<dbReference type="InterPro" id="IPR007527">
    <property type="entry name" value="Znf_SWIM"/>
</dbReference>
<keyword evidence="1" id="KW-0479">Metal-binding</keyword>
<dbReference type="Pfam" id="PF10551">
    <property type="entry name" value="MULE"/>
    <property type="match status" value="1"/>
</dbReference>
<evidence type="ECO:0000313" key="7">
    <source>
        <dbReference type="EMBL" id="KAG2572358.1"/>
    </source>
</evidence>
<sequence>MNLIMDRKKKILIVTELVLEHNHQLHLSETLHLMVSQRKISDLQAFEIETADDAGIGPKAAHELASRQVGGLLNLSYTLRDHKNYLRFKRQREMSYGQAGSMLKYFQEKITENPTFQYALQMNCEEQIANIFWVDAKMIMDYAHFGDVVSFDTTFGTNKESRPFGVFVGFNHFRETVVVGAALLYDETFESFKWLFETFLKAHSGKQPRTFYTDQDAAMGKAVAKVFAEAWHGLCTFHIMQNAEFEDTGILADFSACMFEYEDMVEFEQKFALMRQKVNKQSWLDSIYKLKEKWAKYYMKNVFSLGMRSTQLSESLNNDLKIHFKFNFDIIRFFKHFERVVQGKRNNELDSEFDSRKKLPKFCVRTPPPMLVQTLDSDNTYRVGDFTFEEEYKVIGDPLKQTVDCSCQQFDRVGILCYHALKVLDLMSIKLLPPQYVLKRWTREARSGTIQDRQGRNIIENPNMDALLRCRYMSNKFLILAYRAANFPQCTMLVDNTLDTLGKQIEEMIIACPSTFVSPSVVPTTATPPDDVLRNARLKKKEVETKTSKQRKTWIDKLHKGRKKRVNKATSQFGKETNNDAAHAQVPNTLVIQGSGEESGRCDPPVQAQAQAQVDGTVSEDYMGDLSFTKMLMVTLLI</sequence>
<gene>
    <name evidence="7" type="ORF">PVAP13_7KG172155</name>
</gene>
<dbReference type="InterPro" id="IPR006564">
    <property type="entry name" value="Znf_PMZ"/>
</dbReference>
<dbReference type="Proteomes" id="UP000823388">
    <property type="component" value="Chromosome 7K"/>
</dbReference>
<comment type="caution">
    <text evidence="7">The sequence shown here is derived from an EMBL/GenBank/DDBJ whole genome shotgun (WGS) entry which is preliminary data.</text>
</comment>
<keyword evidence="8" id="KW-1185">Reference proteome</keyword>
<dbReference type="AlphaFoldDB" id="A0A8T0QGQ4"/>
<evidence type="ECO:0000313" key="8">
    <source>
        <dbReference type="Proteomes" id="UP000823388"/>
    </source>
</evidence>
<protein>
    <recommendedName>
        <fullName evidence="6">SWIM-type domain-containing protein</fullName>
    </recommendedName>
</protein>
<keyword evidence="2 4" id="KW-0863">Zinc-finger</keyword>
<dbReference type="EMBL" id="CM029049">
    <property type="protein sequence ID" value="KAG2572358.1"/>
    <property type="molecule type" value="Genomic_DNA"/>
</dbReference>
<feature type="region of interest" description="Disordered" evidence="5">
    <location>
        <begin position="594"/>
        <end position="613"/>
    </location>
</feature>
<evidence type="ECO:0000256" key="5">
    <source>
        <dbReference type="SAM" id="MobiDB-lite"/>
    </source>
</evidence>
<evidence type="ECO:0000259" key="6">
    <source>
        <dbReference type="PROSITE" id="PS50966"/>
    </source>
</evidence>
<feature type="domain" description="SWIM-type" evidence="6">
    <location>
        <begin position="392"/>
        <end position="428"/>
    </location>
</feature>
<accession>A0A8T0QGQ4</accession>
<evidence type="ECO:0000256" key="3">
    <source>
        <dbReference type="ARBA" id="ARBA00022833"/>
    </source>
</evidence>